<feature type="region of interest" description="Disordered" evidence="1">
    <location>
        <begin position="42"/>
        <end position="64"/>
    </location>
</feature>
<dbReference type="PROSITE" id="PS50229">
    <property type="entry name" value="WH1"/>
    <property type="match status" value="1"/>
</dbReference>
<feature type="compositionally biased region" description="Pro residues" evidence="1">
    <location>
        <begin position="245"/>
        <end position="266"/>
    </location>
</feature>
<feature type="compositionally biased region" description="Low complexity" evidence="1">
    <location>
        <begin position="267"/>
        <end position="277"/>
    </location>
</feature>
<comment type="caution">
    <text evidence="3">The sequence shown here is derived from an EMBL/GenBank/DDBJ whole genome shotgun (WGS) entry which is preliminary data.</text>
</comment>
<dbReference type="Gene3D" id="2.30.29.30">
    <property type="entry name" value="Pleckstrin-homology domain (PH domain)/Phosphotyrosine-binding domain (PTB)"/>
    <property type="match status" value="1"/>
</dbReference>
<evidence type="ECO:0000313" key="3">
    <source>
        <dbReference type="EMBL" id="OLY82625.1"/>
    </source>
</evidence>
<organism evidence="3 4">
    <name type="scientific">Smittium mucronatum</name>
    <dbReference type="NCBI Taxonomy" id="133383"/>
    <lineage>
        <taxon>Eukaryota</taxon>
        <taxon>Fungi</taxon>
        <taxon>Fungi incertae sedis</taxon>
        <taxon>Zoopagomycota</taxon>
        <taxon>Kickxellomycotina</taxon>
        <taxon>Harpellomycetes</taxon>
        <taxon>Harpellales</taxon>
        <taxon>Legeriomycetaceae</taxon>
        <taxon>Smittium</taxon>
    </lineage>
</organism>
<dbReference type="EMBL" id="LSSL01001361">
    <property type="protein sequence ID" value="OLY82625.1"/>
    <property type="molecule type" value="Genomic_DNA"/>
</dbReference>
<dbReference type="InterPro" id="IPR011993">
    <property type="entry name" value="PH-like_dom_sf"/>
</dbReference>
<dbReference type="STRING" id="133383.A0A1R0H0G0"/>
<dbReference type="AlphaFoldDB" id="A0A1R0H0G0"/>
<feature type="compositionally biased region" description="Low complexity" evidence="1">
    <location>
        <begin position="186"/>
        <end position="215"/>
    </location>
</feature>
<evidence type="ECO:0000256" key="1">
    <source>
        <dbReference type="SAM" id="MobiDB-lite"/>
    </source>
</evidence>
<protein>
    <recommendedName>
        <fullName evidence="2">WH1 domain-containing protein</fullName>
    </recommendedName>
</protein>
<name>A0A1R0H0G0_9FUNG</name>
<feature type="non-terminal residue" evidence="3">
    <location>
        <position position="277"/>
    </location>
</feature>
<dbReference type="InterPro" id="IPR000697">
    <property type="entry name" value="WH1/EVH1_dom"/>
</dbReference>
<feature type="domain" description="WH1" evidence="2">
    <location>
        <begin position="1"/>
        <end position="40"/>
    </location>
</feature>
<dbReference type="InterPro" id="IPR036936">
    <property type="entry name" value="CRIB_dom_sf"/>
</dbReference>
<accession>A0A1R0H0G0</accession>
<feature type="region of interest" description="Disordered" evidence="1">
    <location>
        <begin position="105"/>
        <end position="277"/>
    </location>
</feature>
<gene>
    <name evidence="3" type="ORF">AYI68_g3249</name>
</gene>
<sequence length="277" mass="29952">MDSPYFCSFPGDDYLFGIDFSNQEEASVFCSKVNGRAAKLQNVTSQGSKNKDSNYSQESIEMIQNPRDPRWKMLISSLSNYGVTEKQLEDRKTREFIMNFVSEHGGVEGVTGGESNSGEAALPKSNLPPPPPPPTTLPSMPNMVNNHSSLRNQVPKSQLNTPREPNSAPSVGRRNKGAPPPPPPTSSSSAARSRRLSNSNDSVRSSSPVSISSRSDNNRRYDKPPPPPPPRRKNLAKDNSKLNPAPAPPPVRVSTPSLPPPPPPPSHSIAHSPVSPP</sequence>
<keyword evidence="4" id="KW-1185">Reference proteome</keyword>
<feature type="compositionally biased region" description="Pro residues" evidence="1">
    <location>
        <begin position="126"/>
        <end position="136"/>
    </location>
</feature>
<dbReference type="OrthoDB" id="8963340at2759"/>
<evidence type="ECO:0000313" key="4">
    <source>
        <dbReference type="Proteomes" id="UP000187455"/>
    </source>
</evidence>
<feature type="compositionally biased region" description="Polar residues" evidence="1">
    <location>
        <begin position="144"/>
        <end position="169"/>
    </location>
</feature>
<dbReference type="Gene3D" id="3.90.810.10">
    <property type="entry name" value="CRIB domain"/>
    <property type="match status" value="1"/>
</dbReference>
<proteinExistence type="predicted"/>
<dbReference type="SUPFAM" id="SSF50729">
    <property type="entry name" value="PH domain-like"/>
    <property type="match status" value="1"/>
</dbReference>
<dbReference type="Proteomes" id="UP000187455">
    <property type="component" value="Unassembled WGS sequence"/>
</dbReference>
<evidence type="ECO:0000259" key="2">
    <source>
        <dbReference type="PROSITE" id="PS50229"/>
    </source>
</evidence>
<reference evidence="3 4" key="1">
    <citation type="journal article" date="2016" name="Mol. Biol. Evol.">
        <title>Genome-Wide Survey of Gut Fungi (Harpellales) Reveals the First Horizontally Transferred Ubiquitin Gene from a Mosquito Host.</title>
        <authorList>
            <person name="Wang Y."/>
            <person name="White M.M."/>
            <person name="Kvist S."/>
            <person name="Moncalvo J.M."/>
        </authorList>
    </citation>
    <scope>NUCLEOTIDE SEQUENCE [LARGE SCALE GENOMIC DNA]</scope>
    <source>
        <strain evidence="3 4">ALG-7-W6</strain>
    </source>
</reference>
<feature type="compositionally biased region" description="Polar residues" evidence="1">
    <location>
        <begin position="42"/>
        <end position="59"/>
    </location>
</feature>